<keyword evidence="1" id="KW-1133">Transmembrane helix</keyword>
<dbReference type="SUPFAM" id="SSF50249">
    <property type="entry name" value="Nucleic acid-binding proteins"/>
    <property type="match status" value="3"/>
</dbReference>
<gene>
    <name evidence="2" type="ORF">A3L02_07685</name>
</gene>
<dbReference type="Proteomes" id="UP000197156">
    <property type="component" value="Chromosome"/>
</dbReference>
<evidence type="ECO:0000313" key="2">
    <source>
        <dbReference type="EMBL" id="ASI99444.1"/>
    </source>
</evidence>
<dbReference type="AlphaFoldDB" id="A0A218P3E4"/>
<dbReference type="RefSeq" id="WP_088863371.1">
    <property type="nucleotide sequence ID" value="NZ_CP014854.1"/>
</dbReference>
<evidence type="ECO:0000313" key="3">
    <source>
        <dbReference type="Proteomes" id="UP000197156"/>
    </source>
</evidence>
<dbReference type="OrthoDB" id="92368at2157"/>
<proteinExistence type="predicted"/>
<keyword evidence="1" id="KW-0472">Membrane</keyword>
<reference evidence="2 3" key="1">
    <citation type="submission" date="2016-03" db="EMBL/GenBank/DDBJ databases">
        <title>Complete genome sequence of Thermococcus celer.</title>
        <authorList>
            <person name="Oger P.M."/>
        </authorList>
    </citation>
    <scope>NUCLEOTIDE SEQUENCE [LARGE SCALE GENOMIC DNA]</scope>
    <source>
        <strain evidence="2 3">Vu 13</strain>
    </source>
</reference>
<dbReference type="InterPro" id="IPR012340">
    <property type="entry name" value="NA-bd_OB-fold"/>
</dbReference>
<keyword evidence="3" id="KW-1185">Reference proteome</keyword>
<evidence type="ECO:0008006" key="4">
    <source>
        <dbReference type="Google" id="ProtNLM"/>
    </source>
</evidence>
<dbReference type="KEGG" id="tce:A3L02_07685"/>
<organism evidence="2 3">
    <name type="scientific">Thermococcus celer Vu 13 = JCM 8558</name>
    <dbReference type="NCBI Taxonomy" id="1293037"/>
    <lineage>
        <taxon>Archaea</taxon>
        <taxon>Methanobacteriati</taxon>
        <taxon>Methanobacteriota</taxon>
        <taxon>Thermococci</taxon>
        <taxon>Thermococcales</taxon>
        <taxon>Thermococcaceae</taxon>
        <taxon>Thermococcus</taxon>
    </lineage>
</organism>
<dbReference type="GeneID" id="33324632"/>
<evidence type="ECO:0000256" key="1">
    <source>
        <dbReference type="SAM" id="Phobius"/>
    </source>
</evidence>
<accession>A0A218P3E4</accession>
<keyword evidence="1" id="KW-0812">Transmembrane</keyword>
<dbReference type="Gene3D" id="2.40.50.140">
    <property type="entry name" value="Nucleic acid-binding proteins"/>
    <property type="match status" value="4"/>
</dbReference>
<protein>
    <recommendedName>
        <fullName evidence="4">OB domain-containing protein</fullName>
    </recommendedName>
</protein>
<feature type="transmembrane region" description="Helical" evidence="1">
    <location>
        <begin position="28"/>
        <end position="48"/>
    </location>
</feature>
<sequence>MARKEGEKRLYYHGLKEQKKLNVSMLKYLSLLISVIGVGLLLVAAQVAQAPMAKVSDVYGSYMMNYAVVRISGTVASVPKVSESGGKLSLTFTVDDGTGQIDVRVYSPLAEKMIERNLVPFPGDNVTAEVQLRVRETYTYAILQYLDGLEFLSKSYSDNPEEVKSLDQRMANLYVAVEGVVTEVSNVSSGLLLTVDTGESDVTVLIPQVLLVKNNVTVKTGDTVRAPGAVYLYKGTSPEIVVRDIDQLEITPVEESPEVPLANASNYAGMVMSVRGELAGISYEAGKYVLTLTDGTDYLDALLPRDVLAKLDPFKVGTGSLVRVAGRMGEDGRLVGAYVEAVKPKAPKALPIAAVSRDMLNQVVLVRGNIEDMANVGSNLKLMVDDGTGKIAVFVPSASVSEFSNETKDNLKVGLGVEVAGYLEEYRGELEVVVYTGNGLHALGRPLEKSEVQLPQVTADELGGHVGSLVDLVGSLEGLTYQNHTYYLSVDGVAVSLPRELVLGINPLEVGTGSRVKVMGLVASATELEGRNLTVVEAVKPVEMSSSEVTLDMKGQLVLVVGRVTDVANLSGNLKVVVGDLPIFVPRSTANALSYVPEKGDLIRVGGYVEEYRNEPEVVVFNPNAIEKAEIGGKVEGAKVSDLRTAGGPVWLLVKWDAVTYSKPNYLLNVSDETGSASLIANRTLLPNPLDAGTGSKVNVTVDPTTMEVTSLRVVEAVQAKLTATGSVSLDLVGKTVAVNGTVKDVVQLGESLKLTVDDGSGELAVFLPGAAGSVQVKEGDNVLVSGYVEEYNGKPEVVVYTTDAIRVAESSGGTQSITLSELDGASGLVNLTVTWDALSYEKPNYIMNVSDKTGSASLTVDRSLLPNPFDAGTGSVLQITYDADNKKVVSLKVLEAKPSPEVKTGEVTANLMGKTVVVSGTIVDLYQGSTFYKLTIDDGSGGLVVFIPKSSAGDKTFSKGQKVRIGGYVTEYRGTVEVVPYMSDAIVIE</sequence>
<name>A0A218P3E4_THECE</name>
<dbReference type="EMBL" id="CP014854">
    <property type="protein sequence ID" value="ASI99444.1"/>
    <property type="molecule type" value="Genomic_DNA"/>
</dbReference>
<dbReference type="CDD" id="cd03524">
    <property type="entry name" value="RPA2_OBF_family"/>
    <property type="match status" value="1"/>
</dbReference>